<name>A0A921HL47_9FIRM</name>
<comment type="similarity">
    <text evidence="2">Belongs to the AzlC family.</text>
</comment>
<dbReference type="Proteomes" id="UP000780768">
    <property type="component" value="Unassembled WGS sequence"/>
</dbReference>
<reference evidence="9" key="2">
    <citation type="submission" date="2021-09" db="EMBL/GenBank/DDBJ databases">
        <authorList>
            <person name="Gilroy R."/>
        </authorList>
    </citation>
    <scope>NUCLEOTIDE SEQUENCE</scope>
    <source>
        <strain evidence="9">7318</strain>
    </source>
</reference>
<sequence length="251" mass="27177">MEKANLNGFICQNSSVNRQVFKDGMRDGIPIALGYLAVSFSLGIAAKNAGLSAFQGFLASLLTNASAGEYAGFTVIATMATYLEMFLVILIANSRYLIMSCALSQRMHPDTPWYHRLLIGFDITDELFAITIARPGYLNPFYTYGAMLVTIPCWSIGTALGIIAGNLLSVSLVSAFSVALYGMFLAVIIPPSRKNKIIGLFVLLSFVASYIANYVPYISGLSDATRIILLTIILASLAAVLFPVNQEEQND</sequence>
<keyword evidence="6 8" id="KW-1133">Transmembrane helix</keyword>
<proteinExistence type="inferred from homology"/>
<evidence type="ECO:0000256" key="7">
    <source>
        <dbReference type="ARBA" id="ARBA00023136"/>
    </source>
</evidence>
<comment type="subcellular location">
    <subcellularLocation>
        <location evidence="1">Cell membrane</location>
        <topology evidence="1">Multi-pass membrane protein</topology>
    </subcellularLocation>
</comment>
<evidence type="ECO:0000256" key="8">
    <source>
        <dbReference type="SAM" id="Phobius"/>
    </source>
</evidence>
<evidence type="ECO:0000256" key="3">
    <source>
        <dbReference type="ARBA" id="ARBA00022448"/>
    </source>
</evidence>
<keyword evidence="7 8" id="KW-0472">Membrane</keyword>
<keyword evidence="3" id="KW-0813">Transport</keyword>
<feature type="transmembrane region" description="Helical" evidence="8">
    <location>
        <begin position="70"/>
        <end position="92"/>
    </location>
</feature>
<keyword evidence="5 8" id="KW-0812">Transmembrane</keyword>
<feature type="transmembrane region" description="Helical" evidence="8">
    <location>
        <begin position="197"/>
        <end position="215"/>
    </location>
</feature>
<evidence type="ECO:0000256" key="5">
    <source>
        <dbReference type="ARBA" id="ARBA00022692"/>
    </source>
</evidence>
<comment type="caution">
    <text evidence="9">The sequence shown here is derived from an EMBL/GenBank/DDBJ whole genome shotgun (WGS) entry which is preliminary data.</text>
</comment>
<dbReference type="AlphaFoldDB" id="A0A921HL47"/>
<dbReference type="Pfam" id="PF03591">
    <property type="entry name" value="AzlC"/>
    <property type="match status" value="1"/>
</dbReference>
<evidence type="ECO:0000256" key="1">
    <source>
        <dbReference type="ARBA" id="ARBA00004651"/>
    </source>
</evidence>
<evidence type="ECO:0000256" key="6">
    <source>
        <dbReference type="ARBA" id="ARBA00022989"/>
    </source>
</evidence>
<feature type="transmembrane region" description="Helical" evidence="8">
    <location>
        <begin position="170"/>
        <end position="190"/>
    </location>
</feature>
<accession>A0A921HL47</accession>
<organism evidence="9 10">
    <name type="scientific">Megamonas hypermegale</name>
    <dbReference type="NCBI Taxonomy" id="158847"/>
    <lineage>
        <taxon>Bacteria</taxon>
        <taxon>Bacillati</taxon>
        <taxon>Bacillota</taxon>
        <taxon>Negativicutes</taxon>
        <taxon>Selenomonadales</taxon>
        <taxon>Selenomonadaceae</taxon>
        <taxon>Megamonas</taxon>
    </lineage>
</organism>
<gene>
    <name evidence="9" type="ORF">K8V65_02080</name>
</gene>
<dbReference type="GO" id="GO:0005886">
    <property type="term" value="C:plasma membrane"/>
    <property type="evidence" value="ECO:0007669"/>
    <property type="project" value="UniProtKB-SubCell"/>
</dbReference>
<dbReference type="GO" id="GO:1903785">
    <property type="term" value="P:L-valine transmembrane transport"/>
    <property type="evidence" value="ECO:0007669"/>
    <property type="project" value="TreeGrafter"/>
</dbReference>
<feature type="transmembrane region" description="Helical" evidence="8">
    <location>
        <begin position="141"/>
        <end position="164"/>
    </location>
</feature>
<evidence type="ECO:0000256" key="2">
    <source>
        <dbReference type="ARBA" id="ARBA00010735"/>
    </source>
</evidence>
<feature type="transmembrane region" description="Helical" evidence="8">
    <location>
        <begin position="227"/>
        <end position="244"/>
    </location>
</feature>
<dbReference type="PANTHER" id="PTHR34979:SF1">
    <property type="entry name" value="INNER MEMBRANE PROTEIN YGAZ"/>
    <property type="match status" value="1"/>
</dbReference>
<keyword evidence="4" id="KW-1003">Cell membrane</keyword>
<evidence type="ECO:0000313" key="9">
    <source>
        <dbReference type="EMBL" id="HJF84442.1"/>
    </source>
</evidence>
<reference evidence="9" key="1">
    <citation type="journal article" date="2021" name="PeerJ">
        <title>Extensive microbial diversity within the chicken gut microbiome revealed by metagenomics and culture.</title>
        <authorList>
            <person name="Gilroy R."/>
            <person name="Ravi A."/>
            <person name="Getino M."/>
            <person name="Pursley I."/>
            <person name="Horton D.L."/>
            <person name="Alikhan N.F."/>
            <person name="Baker D."/>
            <person name="Gharbi K."/>
            <person name="Hall N."/>
            <person name="Watson M."/>
            <person name="Adriaenssens E.M."/>
            <person name="Foster-Nyarko E."/>
            <person name="Jarju S."/>
            <person name="Secka A."/>
            <person name="Antonio M."/>
            <person name="Oren A."/>
            <person name="Chaudhuri R.R."/>
            <person name="La Ragione R."/>
            <person name="Hildebrand F."/>
            <person name="Pallen M.J."/>
        </authorList>
    </citation>
    <scope>NUCLEOTIDE SEQUENCE</scope>
    <source>
        <strain evidence="9">7318</strain>
    </source>
</reference>
<dbReference type="InterPro" id="IPR011606">
    <property type="entry name" value="Brnchd-chn_aa_trnsp_permease"/>
</dbReference>
<evidence type="ECO:0000256" key="4">
    <source>
        <dbReference type="ARBA" id="ARBA00022475"/>
    </source>
</evidence>
<protein>
    <submittedName>
        <fullName evidence="9">AzlC family ABC transporter permease</fullName>
    </submittedName>
</protein>
<dbReference type="PANTHER" id="PTHR34979">
    <property type="entry name" value="INNER MEMBRANE PROTEIN YGAZ"/>
    <property type="match status" value="1"/>
</dbReference>
<evidence type="ECO:0000313" key="10">
    <source>
        <dbReference type="Proteomes" id="UP000780768"/>
    </source>
</evidence>
<feature type="transmembrane region" description="Helical" evidence="8">
    <location>
        <begin position="28"/>
        <end position="50"/>
    </location>
</feature>
<dbReference type="EMBL" id="DYVR01000059">
    <property type="protein sequence ID" value="HJF84442.1"/>
    <property type="molecule type" value="Genomic_DNA"/>
</dbReference>